<accession>A0ABV5MPQ2</accession>
<dbReference type="GO" id="GO:0016746">
    <property type="term" value="F:acyltransferase activity"/>
    <property type="evidence" value="ECO:0007669"/>
    <property type="project" value="UniProtKB-KW"/>
</dbReference>
<dbReference type="SUPFAM" id="SSF55729">
    <property type="entry name" value="Acyl-CoA N-acyltransferases (Nat)"/>
    <property type="match status" value="1"/>
</dbReference>
<gene>
    <name evidence="2" type="ORF">ACFFTR_47900</name>
</gene>
<proteinExistence type="predicted"/>
<dbReference type="PANTHER" id="PTHR43441">
    <property type="entry name" value="RIBOSOMAL-PROTEIN-SERINE ACETYLTRANSFERASE"/>
    <property type="match status" value="1"/>
</dbReference>
<dbReference type="Gene3D" id="3.40.630.30">
    <property type="match status" value="1"/>
</dbReference>
<keyword evidence="2" id="KW-0012">Acyltransferase</keyword>
<dbReference type="PROSITE" id="PS51186">
    <property type="entry name" value="GNAT"/>
    <property type="match status" value="1"/>
</dbReference>
<name>A0ABV5MPQ2_9ACTN</name>
<reference evidence="2 3" key="1">
    <citation type="submission" date="2024-09" db="EMBL/GenBank/DDBJ databases">
        <authorList>
            <person name="Sun Q."/>
            <person name="Mori K."/>
        </authorList>
    </citation>
    <scope>NUCLEOTIDE SEQUENCE [LARGE SCALE GENOMIC DNA]</scope>
    <source>
        <strain evidence="2 3">JCM 3307</strain>
    </source>
</reference>
<dbReference type="RefSeq" id="WP_246655931.1">
    <property type="nucleotide sequence ID" value="NZ_CP061913.1"/>
</dbReference>
<keyword evidence="2" id="KW-0808">Transferase</keyword>
<feature type="domain" description="N-acetyltransferase" evidence="1">
    <location>
        <begin position="27"/>
        <end position="189"/>
    </location>
</feature>
<dbReference type="Proteomes" id="UP001589608">
    <property type="component" value="Unassembled WGS sequence"/>
</dbReference>
<evidence type="ECO:0000259" key="1">
    <source>
        <dbReference type="PROSITE" id="PS51186"/>
    </source>
</evidence>
<dbReference type="InterPro" id="IPR000182">
    <property type="entry name" value="GNAT_dom"/>
</dbReference>
<dbReference type="InterPro" id="IPR016181">
    <property type="entry name" value="Acyl_CoA_acyltransferase"/>
</dbReference>
<dbReference type="Pfam" id="PF13302">
    <property type="entry name" value="Acetyltransf_3"/>
    <property type="match status" value="1"/>
</dbReference>
<dbReference type="PANTHER" id="PTHR43441:SF10">
    <property type="entry name" value="ACETYLTRANSFERASE"/>
    <property type="match status" value="1"/>
</dbReference>
<dbReference type="CDD" id="cd04301">
    <property type="entry name" value="NAT_SF"/>
    <property type="match status" value="1"/>
</dbReference>
<evidence type="ECO:0000313" key="3">
    <source>
        <dbReference type="Proteomes" id="UP001589608"/>
    </source>
</evidence>
<keyword evidence="3" id="KW-1185">Reference proteome</keyword>
<comment type="caution">
    <text evidence="2">The sequence shown here is derived from an EMBL/GenBank/DDBJ whole genome shotgun (WGS) entry which is preliminary data.</text>
</comment>
<organism evidence="2 3">
    <name type="scientific">Dactylosporangium vinaceum</name>
    <dbReference type="NCBI Taxonomy" id="53362"/>
    <lineage>
        <taxon>Bacteria</taxon>
        <taxon>Bacillati</taxon>
        <taxon>Actinomycetota</taxon>
        <taxon>Actinomycetes</taxon>
        <taxon>Micromonosporales</taxon>
        <taxon>Micromonosporaceae</taxon>
        <taxon>Dactylosporangium</taxon>
    </lineage>
</organism>
<protein>
    <submittedName>
        <fullName evidence="2">GNAT family N-acetyltransferase</fullName>
        <ecNumber evidence="2">2.3.-.-</ecNumber>
    </submittedName>
</protein>
<dbReference type="InterPro" id="IPR051908">
    <property type="entry name" value="Ribosomal_N-acetyltransferase"/>
</dbReference>
<sequence>MPSLVADVVQPGTLAALRQPTLSFDGVVLRPWQLADQPAVVAAYSDPDIQRWHCRSMDDSEAAGWLAAWPERWSTESRAGWAVTLDDAVAGQIGLRTLNFVDGEAEISYWTLPSYRGRRIAPRALAAMSSWAFGSLGLHRLVVRHSMDNPASCKVAVAAGFPAEGVQRGALLHADGWHDMHLHARLDTDS</sequence>
<dbReference type="EMBL" id="JBHMCA010000084">
    <property type="protein sequence ID" value="MFB9450845.1"/>
    <property type="molecule type" value="Genomic_DNA"/>
</dbReference>
<dbReference type="EC" id="2.3.-.-" evidence="2"/>
<evidence type="ECO:0000313" key="2">
    <source>
        <dbReference type="EMBL" id="MFB9450845.1"/>
    </source>
</evidence>